<feature type="binding site" evidence="2">
    <location>
        <position position="40"/>
    </location>
    <ligand>
        <name>Fe cation</name>
        <dbReference type="ChEBI" id="CHEBI:24875"/>
        <label>1</label>
    </ligand>
</feature>
<gene>
    <name evidence="3" type="ORF">GCW_02135</name>
</gene>
<organism evidence="3 4">
    <name type="scientific">Mycoplasmoides gallisepticum S6</name>
    <dbReference type="NCBI Taxonomy" id="1006581"/>
    <lineage>
        <taxon>Bacteria</taxon>
        <taxon>Bacillati</taxon>
        <taxon>Mycoplasmatota</taxon>
        <taxon>Mycoplasmoidales</taxon>
        <taxon>Mycoplasmoidaceae</taxon>
        <taxon>Mycoplasmoides</taxon>
    </lineage>
</organism>
<name>A0A0F6CKN3_MYCGL</name>
<feature type="binding site" evidence="2">
    <location>
        <position position="39"/>
    </location>
    <ligand>
        <name>Fe cation</name>
        <dbReference type="ChEBI" id="CHEBI:24875"/>
        <label>2</label>
    </ligand>
</feature>
<evidence type="ECO:0000313" key="3">
    <source>
        <dbReference type="EMBL" id="AHB99655.1"/>
    </source>
</evidence>
<proteinExistence type="predicted"/>
<feature type="active site" description="Proton donor" evidence="1">
    <location>
        <position position="68"/>
    </location>
</feature>
<dbReference type="AlphaFoldDB" id="A0A0F6CKN3"/>
<dbReference type="PIRSF" id="PIRSF004789">
    <property type="entry name" value="DR1281"/>
    <property type="match status" value="1"/>
</dbReference>
<accession>A0A0F6CKN3</accession>
<dbReference type="PANTHER" id="PTHR36303">
    <property type="entry name" value="2',3'-CYCLIC-NUCLEOTIDE 2'-PHOSPHODIESTERASE"/>
    <property type="match status" value="1"/>
</dbReference>
<dbReference type="Proteomes" id="UP000018735">
    <property type="component" value="Chromosome"/>
</dbReference>
<dbReference type="EMBL" id="CP006916">
    <property type="protein sequence ID" value="AHB99655.1"/>
    <property type="molecule type" value="Genomic_DNA"/>
</dbReference>
<dbReference type="PANTHER" id="PTHR36303:SF1">
    <property type="entry name" value="2',3'-CYCLIC-NUCLEOTIDE 2'-PHOSPHODIESTERASE"/>
    <property type="match status" value="1"/>
</dbReference>
<dbReference type="GO" id="GO:0004113">
    <property type="term" value="F:2',3'-cyclic-nucleotide 3'-phosphodiesterase activity"/>
    <property type="evidence" value="ECO:0007669"/>
    <property type="project" value="TreeGrafter"/>
</dbReference>
<dbReference type="NCBIfam" id="TIGR00282">
    <property type="entry name" value="TIGR00282 family metallophosphoesterase"/>
    <property type="match status" value="1"/>
</dbReference>
<evidence type="ECO:0000256" key="2">
    <source>
        <dbReference type="PIRSR" id="PIRSR004789-51"/>
    </source>
</evidence>
<dbReference type="SUPFAM" id="SSF56300">
    <property type="entry name" value="Metallo-dependent phosphatases"/>
    <property type="match status" value="1"/>
</dbReference>
<keyword evidence="2" id="KW-0479">Metal-binding</keyword>
<dbReference type="eggNOG" id="COG1692">
    <property type="taxonomic scope" value="Bacteria"/>
</dbReference>
<dbReference type="KEGG" id="mgz:GCW_02135"/>
<feature type="binding site" evidence="2">
    <location>
        <position position="39"/>
    </location>
    <ligand>
        <name>Fe cation</name>
        <dbReference type="ChEBI" id="CHEBI:24875"/>
        <label>1</label>
    </ligand>
</feature>
<dbReference type="Gene3D" id="3.60.21.10">
    <property type="match status" value="1"/>
</dbReference>
<feature type="binding site" evidence="2">
    <location>
        <position position="67"/>
    </location>
    <ligand>
        <name>Fe cation</name>
        <dbReference type="ChEBI" id="CHEBI:24875"/>
        <label>2</label>
    </ligand>
</feature>
<evidence type="ECO:0000313" key="4">
    <source>
        <dbReference type="Proteomes" id="UP000018735"/>
    </source>
</evidence>
<protein>
    <submittedName>
        <fullName evidence="3">Calcineurin-like phosphoesterase</fullName>
    </submittedName>
</protein>
<dbReference type="GO" id="GO:0046872">
    <property type="term" value="F:metal ion binding"/>
    <property type="evidence" value="ECO:0007669"/>
    <property type="project" value="UniProtKB-KW"/>
</dbReference>
<feature type="binding site" evidence="2">
    <location>
        <position position="181"/>
    </location>
    <ligand>
        <name>Fe cation</name>
        <dbReference type="ChEBI" id="CHEBI:24875"/>
        <label>1</label>
    </ligand>
</feature>
<dbReference type="RefSeq" id="WP_011884433.1">
    <property type="nucleotide sequence ID" value="NC_023030.2"/>
</dbReference>
<reference evidence="3 4" key="1">
    <citation type="journal article" date="2011" name="PLoS ONE">
        <title>Core proteome of the minimal cell: comparative proteomics of three mollicute species.</title>
        <authorList>
            <person name="Fisunov G.Y."/>
            <person name="Alexeev D.G."/>
            <person name="Bazaleev N.A."/>
            <person name="Ladygina V.G."/>
            <person name="Galyamina M.A."/>
            <person name="Kondratov I.G."/>
            <person name="Zhukova N.A."/>
            <person name="Serebryakova M.V."/>
            <person name="Demina I.A."/>
            <person name="Govorun V.M."/>
        </authorList>
    </citation>
    <scope>NUCLEOTIDE SEQUENCE [LARGE SCALE GENOMIC DNA]</scope>
    <source>
        <strain evidence="3 4">S6</strain>
    </source>
</reference>
<feature type="binding site" evidence="2">
    <location>
        <position position="179"/>
    </location>
    <ligand>
        <name>Fe cation</name>
        <dbReference type="ChEBI" id="CHEBI:24875"/>
        <label>2</label>
    </ligand>
</feature>
<dbReference type="InterPro" id="IPR005235">
    <property type="entry name" value="YmdB-like"/>
</dbReference>
<dbReference type="HOGENOM" id="CLU_068238_0_0_14"/>
<feature type="binding site" evidence="2">
    <location>
        <position position="8"/>
    </location>
    <ligand>
        <name>Fe cation</name>
        <dbReference type="ChEBI" id="CHEBI:24875"/>
        <label>1</label>
    </ligand>
</feature>
<dbReference type="InterPro" id="IPR029052">
    <property type="entry name" value="Metallo-depent_PP-like"/>
</dbReference>
<sequence length="284" mass="31954">MNILFLGDIFGNNGRKIIKKHLKNLIKQHHVDLVIANAENCTHGKGLNQEHYDELMSYGIDFFTMGNHTWAKKEVFEILKDQKNIVRPLNLPESFQYADLGVGTNVIEVKNKTIRITNLLGEGVKLNFKVTNPFYCLEDLVKMSNQDLHIVDFHAETTSEKNALAIYFDGQVSAILGTHTHVPSADLRVSPKGMVYVTDVGMCGPGFGSIIGAKAQNVLTKFLHPTARFKLEVSKLGAQFNAILMEFDDKTNKAVNAKRIQILEDDEINYLKEDFSVPADFERN</sequence>
<feature type="binding site" evidence="2">
    <location>
        <position position="154"/>
    </location>
    <ligand>
        <name>Fe cation</name>
        <dbReference type="ChEBI" id="CHEBI:24875"/>
        <label>2</label>
    </ligand>
</feature>
<dbReference type="Pfam" id="PF13277">
    <property type="entry name" value="YmdB"/>
    <property type="match status" value="1"/>
</dbReference>
<evidence type="ECO:0000256" key="1">
    <source>
        <dbReference type="PIRSR" id="PIRSR004789-50"/>
    </source>
</evidence>